<dbReference type="RefSeq" id="WP_128558908.1">
    <property type="nucleotide sequence ID" value="NZ_QUAK01000203.1"/>
</dbReference>
<keyword evidence="3" id="KW-1185">Reference proteome</keyword>
<keyword evidence="1" id="KW-0732">Signal</keyword>
<sequence>MRRLRSRACVCLLLGTVLIAGAAACTDDGGADGPGSRDRTRHTVTAERGTAETCMERYGHPYPAGPRYVAGLTRDGRARYEQAAADCRGGRELSAAESRAVGRAEEILVGRCMRRAGLPYWVPPAPSAAELREFPYVVDDVDWARKHGYGRELEHEKAAARDDNPNTRYAQRLPASRERAYDRALNGDREHTLTVTAPNGDRVVRATTGCRATARGELYGDTAAWARVTAVLEHLPDVSRTVTDSPYYRRHERAWAGCMRDTGYAVNSPRQARSSLPPAAPHRTETRLATAEARCAQSSGLARAVAGLQRQSQEQARLPYEDVVRAHTRMRLAALDRARAVNGVERPTTKGEALRRNP</sequence>
<reference evidence="2 3" key="1">
    <citation type="submission" date="2018-08" db="EMBL/GenBank/DDBJ databases">
        <title>Isolation, diversity and antifungal activity of Actinobacteria from wheat.</title>
        <authorList>
            <person name="Han C."/>
        </authorList>
    </citation>
    <scope>NUCLEOTIDE SEQUENCE [LARGE SCALE GENOMIC DNA]</scope>
    <source>
        <strain evidence="2 3">NEAU-YY421</strain>
    </source>
</reference>
<evidence type="ECO:0000313" key="2">
    <source>
        <dbReference type="EMBL" id="RFU83405.1"/>
    </source>
</evidence>
<dbReference type="OrthoDB" id="4053327at2"/>
<dbReference type="Proteomes" id="UP000263094">
    <property type="component" value="Unassembled WGS sequence"/>
</dbReference>
<feature type="signal peptide" evidence="1">
    <location>
        <begin position="1"/>
        <end position="22"/>
    </location>
</feature>
<evidence type="ECO:0000313" key="3">
    <source>
        <dbReference type="Proteomes" id="UP000263094"/>
    </source>
</evidence>
<dbReference type="EMBL" id="QUAK01000203">
    <property type="protein sequence ID" value="RFU83405.1"/>
    <property type="molecule type" value="Genomic_DNA"/>
</dbReference>
<organism evidence="2 3">
    <name type="scientific">Streptomyces triticagri</name>
    <dbReference type="NCBI Taxonomy" id="2293568"/>
    <lineage>
        <taxon>Bacteria</taxon>
        <taxon>Bacillati</taxon>
        <taxon>Actinomycetota</taxon>
        <taxon>Actinomycetes</taxon>
        <taxon>Kitasatosporales</taxon>
        <taxon>Streptomycetaceae</taxon>
        <taxon>Streptomyces</taxon>
    </lineage>
</organism>
<gene>
    <name evidence="2" type="ORF">DY218_27955</name>
</gene>
<proteinExistence type="predicted"/>
<feature type="chain" id="PRO_5016804345" description="Lipoprotein" evidence="1">
    <location>
        <begin position="23"/>
        <end position="358"/>
    </location>
</feature>
<name>A0A372LYR6_9ACTN</name>
<dbReference type="PROSITE" id="PS51257">
    <property type="entry name" value="PROKAR_LIPOPROTEIN"/>
    <property type="match status" value="1"/>
</dbReference>
<accession>A0A372LYR6</accession>
<dbReference type="AlphaFoldDB" id="A0A372LYR6"/>
<evidence type="ECO:0008006" key="4">
    <source>
        <dbReference type="Google" id="ProtNLM"/>
    </source>
</evidence>
<protein>
    <recommendedName>
        <fullName evidence="4">Lipoprotein</fullName>
    </recommendedName>
</protein>
<comment type="caution">
    <text evidence="2">The sequence shown here is derived from an EMBL/GenBank/DDBJ whole genome shotgun (WGS) entry which is preliminary data.</text>
</comment>
<evidence type="ECO:0000256" key="1">
    <source>
        <dbReference type="SAM" id="SignalP"/>
    </source>
</evidence>